<evidence type="ECO:0000256" key="3">
    <source>
        <dbReference type="ARBA" id="ARBA00022448"/>
    </source>
</evidence>
<evidence type="ECO:0000256" key="4">
    <source>
        <dbReference type="ARBA" id="ARBA00022692"/>
    </source>
</evidence>
<protein>
    <recommendedName>
        <fullName evidence="12">Mitochondrial carrier protein</fullName>
    </recommendedName>
</protein>
<dbReference type="SUPFAM" id="SSF103506">
    <property type="entry name" value="Mitochondrial carrier"/>
    <property type="match status" value="1"/>
</dbReference>
<sequence length="228" mass="25207">MGVVNLLAGMGAGPTSDIGLFPLDSLKTRMQSGSYAAKATEKPSLGRGIGIAMVGSSLTYGTHWTVYEYFKRHLSPLCQGNEAAIPFVSPTAQIISSSIRCPFEVIKQHLQIGIFYDTKCASGGVRAFYTGYKSLLYKSIPYDAIEMTLYEIFRKYYKRVFKTADDTSLVMSVSSGYLSSGIAAFVTTPMDVVKTRMMLSAAERNPETSVIQMFRKIYRVFVVELDEL</sequence>
<evidence type="ECO:0000313" key="10">
    <source>
        <dbReference type="EMBL" id="CBK20319.2"/>
    </source>
</evidence>
<comment type="subcellular location">
    <subcellularLocation>
        <location evidence="1">Membrane</location>
        <topology evidence="1">Multi-pass membrane protein</topology>
    </subcellularLocation>
</comment>
<dbReference type="InterPro" id="IPR018108">
    <property type="entry name" value="MCP_transmembrane"/>
</dbReference>
<keyword evidence="11" id="KW-1185">Reference proteome</keyword>
<reference evidence="10" key="1">
    <citation type="submission" date="2010-02" db="EMBL/GenBank/DDBJ databases">
        <title>Sequencing and annotation of the Blastocystis hominis genome.</title>
        <authorList>
            <person name="Wincker P."/>
        </authorList>
    </citation>
    <scope>NUCLEOTIDE SEQUENCE</scope>
    <source>
        <strain evidence="10">Singapore isolate B</strain>
    </source>
</reference>
<evidence type="ECO:0000256" key="1">
    <source>
        <dbReference type="ARBA" id="ARBA00004141"/>
    </source>
</evidence>
<keyword evidence="7 8" id="KW-0472">Membrane</keyword>
<dbReference type="InterPro" id="IPR023395">
    <property type="entry name" value="MCP_dom_sf"/>
</dbReference>
<evidence type="ECO:0000256" key="9">
    <source>
        <dbReference type="RuleBase" id="RU000488"/>
    </source>
</evidence>
<organism evidence="10">
    <name type="scientific">Blastocystis hominis</name>
    <dbReference type="NCBI Taxonomy" id="12968"/>
    <lineage>
        <taxon>Eukaryota</taxon>
        <taxon>Sar</taxon>
        <taxon>Stramenopiles</taxon>
        <taxon>Bigyra</taxon>
        <taxon>Opalozoa</taxon>
        <taxon>Opalinata</taxon>
        <taxon>Blastocystidae</taxon>
        <taxon>Blastocystis</taxon>
    </lineage>
</organism>
<keyword evidence="5" id="KW-0677">Repeat</keyword>
<dbReference type="Proteomes" id="UP000008312">
    <property type="component" value="Unassembled WGS sequence"/>
</dbReference>
<keyword evidence="4 8" id="KW-0812">Transmembrane</keyword>
<dbReference type="Gene3D" id="1.50.40.10">
    <property type="entry name" value="Mitochondrial carrier domain"/>
    <property type="match status" value="2"/>
</dbReference>
<dbReference type="GO" id="GO:0016020">
    <property type="term" value="C:membrane"/>
    <property type="evidence" value="ECO:0007669"/>
    <property type="project" value="UniProtKB-SubCell"/>
</dbReference>
<dbReference type="PANTHER" id="PTHR45667">
    <property type="entry name" value="S-ADENOSYLMETHIONINE MITOCHONDRIAL CARRIER PROTEIN"/>
    <property type="match status" value="1"/>
</dbReference>
<accession>D8LXL4</accession>
<dbReference type="AlphaFoldDB" id="D8LXL4"/>
<evidence type="ECO:0000313" key="11">
    <source>
        <dbReference type="Proteomes" id="UP000008312"/>
    </source>
</evidence>
<keyword evidence="3 9" id="KW-0813">Transport</keyword>
<keyword evidence="6" id="KW-1133">Transmembrane helix</keyword>
<dbReference type="Pfam" id="PF00153">
    <property type="entry name" value="Mito_carr"/>
    <property type="match status" value="2"/>
</dbReference>
<dbReference type="RefSeq" id="XP_012894367.1">
    <property type="nucleotide sequence ID" value="XM_013038913.1"/>
</dbReference>
<evidence type="ECO:0000256" key="2">
    <source>
        <dbReference type="ARBA" id="ARBA00006375"/>
    </source>
</evidence>
<evidence type="ECO:0000256" key="7">
    <source>
        <dbReference type="ARBA" id="ARBA00023136"/>
    </source>
</evidence>
<dbReference type="OrthoDB" id="276989at2759"/>
<evidence type="ECO:0008006" key="12">
    <source>
        <dbReference type="Google" id="ProtNLM"/>
    </source>
</evidence>
<name>D8LXL4_BLAHO</name>
<gene>
    <name evidence="10" type="ORF">GSBLH_T00006101001</name>
</gene>
<dbReference type="GeneID" id="24922226"/>
<dbReference type="EMBL" id="FN668639">
    <property type="protein sequence ID" value="CBK20319.2"/>
    <property type="molecule type" value="Genomic_DNA"/>
</dbReference>
<evidence type="ECO:0000256" key="5">
    <source>
        <dbReference type="ARBA" id="ARBA00022737"/>
    </source>
</evidence>
<dbReference type="PROSITE" id="PS50920">
    <property type="entry name" value="SOLCAR"/>
    <property type="match status" value="2"/>
</dbReference>
<feature type="repeat" description="Solcar" evidence="8">
    <location>
        <begin position="80"/>
        <end position="156"/>
    </location>
</feature>
<dbReference type="InParanoid" id="D8LXL4"/>
<dbReference type="OMA" id="ASDWFRE"/>
<proteinExistence type="inferred from homology"/>
<evidence type="ECO:0000256" key="8">
    <source>
        <dbReference type="PROSITE-ProRule" id="PRU00282"/>
    </source>
</evidence>
<dbReference type="FunCoup" id="D8LXL4">
    <property type="interactions" value="335"/>
</dbReference>
<evidence type="ECO:0000256" key="6">
    <source>
        <dbReference type="ARBA" id="ARBA00022989"/>
    </source>
</evidence>
<comment type="similarity">
    <text evidence="2 9">Belongs to the mitochondrial carrier (TC 2.A.29) family.</text>
</comment>
<feature type="repeat" description="Solcar" evidence="8">
    <location>
        <begin position="167"/>
        <end position="228"/>
    </location>
</feature>